<dbReference type="OrthoDB" id="799767at2"/>
<feature type="domain" description="HTH araC/xylS-type" evidence="3">
    <location>
        <begin position="230"/>
        <end position="328"/>
    </location>
</feature>
<sequence length="336" mass="37861">MDKINLANWDQLFGKAEQQIVFASDRYTDFRFQFEEAGLAKGSIHAVSTPGMQLTEFRLDAGQPFQLVDEAPRASAESVFILEGNAASRFHNIDGSVRLAKGFHNLQYNPEFTGHHAINAPVFHALTIIYDITFLQGLLQGDDTRVADRIANAIGGAKTFLADKQAMACRPGIADVISAIRQCRFTGTTRYLFLESKMLELLALQLDQAAQLPPTTNSQQWSVADRERLHAVKQFVENAYLEDFSLKELTYKFGLNEFKLKKGYKELFQTTVFGHLHQLRMQKARVLLQEDGMNVSEAAFFIGYNNVSSFCTEFKKRFGYTPGKSTMKEKTLKAVT</sequence>
<dbReference type="AlphaFoldDB" id="A0A0E9N4E4"/>
<dbReference type="STRING" id="1220578.FPE01S_03_05690"/>
<dbReference type="GO" id="GO:0043565">
    <property type="term" value="F:sequence-specific DNA binding"/>
    <property type="evidence" value="ECO:0007669"/>
    <property type="project" value="InterPro"/>
</dbReference>
<reference evidence="4 5" key="1">
    <citation type="submission" date="2015-04" db="EMBL/GenBank/DDBJ databases">
        <title>Whole genome shotgun sequence of Flavihumibacter petaseus NBRC 106054.</title>
        <authorList>
            <person name="Miyazawa S."/>
            <person name="Hosoyama A."/>
            <person name="Hashimoto M."/>
            <person name="Noguchi M."/>
            <person name="Tsuchikane K."/>
            <person name="Ohji S."/>
            <person name="Yamazoe A."/>
            <person name="Ichikawa N."/>
            <person name="Kimura A."/>
            <person name="Fujita N."/>
        </authorList>
    </citation>
    <scope>NUCLEOTIDE SEQUENCE [LARGE SCALE GENOMIC DNA]</scope>
    <source>
        <strain evidence="4 5">NBRC 106054</strain>
    </source>
</reference>
<dbReference type="PROSITE" id="PS01124">
    <property type="entry name" value="HTH_ARAC_FAMILY_2"/>
    <property type="match status" value="1"/>
</dbReference>
<evidence type="ECO:0000313" key="5">
    <source>
        <dbReference type="Proteomes" id="UP000033121"/>
    </source>
</evidence>
<dbReference type="SMART" id="SM00342">
    <property type="entry name" value="HTH_ARAC"/>
    <property type="match status" value="1"/>
</dbReference>
<dbReference type="PANTHER" id="PTHR47893">
    <property type="entry name" value="REGULATORY PROTEIN PCHR"/>
    <property type="match status" value="1"/>
</dbReference>
<proteinExistence type="predicted"/>
<organism evidence="4 5">
    <name type="scientific">Flavihumibacter petaseus NBRC 106054</name>
    <dbReference type="NCBI Taxonomy" id="1220578"/>
    <lineage>
        <taxon>Bacteria</taxon>
        <taxon>Pseudomonadati</taxon>
        <taxon>Bacteroidota</taxon>
        <taxon>Chitinophagia</taxon>
        <taxon>Chitinophagales</taxon>
        <taxon>Chitinophagaceae</taxon>
        <taxon>Flavihumibacter</taxon>
    </lineage>
</organism>
<keyword evidence="2" id="KW-0804">Transcription</keyword>
<gene>
    <name evidence="4" type="ORF">FPE01S_03_05690</name>
</gene>
<dbReference type="InterPro" id="IPR018060">
    <property type="entry name" value="HTH_AraC"/>
</dbReference>
<keyword evidence="1" id="KW-0805">Transcription regulation</keyword>
<dbReference type="Gene3D" id="1.10.10.60">
    <property type="entry name" value="Homeodomain-like"/>
    <property type="match status" value="1"/>
</dbReference>
<accession>A0A0E9N4E4</accession>
<dbReference type="RefSeq" id="WP_052955990.1">
    <property type="nucleotide sequence ID" value="NZ_BBWV01000003.1"/>
</dbReference>
<evidence type="ECO:0000313" key="4">
    <source>
        <dbReference type="EMBL" id="GAO44531.1"/>
    </source>
</evidence>
<evidence type="ECO:0000259" key="3">
    <source>
        <dbReference type="PROSITE" id="PS01124"/>
    </source>
</evidence>
<dbReference type="SUPFAM" id="SSF46689">
    <property type="entry name" value="Homeodomain-like"/>
    <property type="match status" value="1"/>
</dbReference>
<dbReference type="PANTHER" id="PTHR47893:SF1">
    <property type="entry name" value="REGULATORY PROTEIN PCHR"/>
    <property type="match status" value="1"/>
</dbReference>
<keyword evidence="5" id="KW-1185">Reference proteome</keyword>
<protein>
    <recommendedName>
        <fullName evidence="3">HTH araC/xylS-type domain-containing protein</fullName>
    </recommendedName>
</protein>
<dbReference type="InterPro" id="IPR053142">
    <property type="entry name" value="PchR_regulatory_protein"/>
</dbReference>
<dbReference type="GO" id="GO:0003700">
    <property type="term" value="F:DNA-binding transcription factor activity"/>
    <property type="evidence" value="ECO:0007669"/>
    <property type="project" value="InterPro"/>
</dbReference>
<dbReference type="Proteomes" id="UP000033121">
    <property type="component" value="Unassembled WGS sequence"/>
</dbReference>
<comment type="caution">
    <text evidence="4">The sequence shown here is derived from an EMBL/GenBank/DDBJ whole genome shotgun (WGS) entry which is preliminary data.</text>
</comment>
<evidence type="ECO:0000256" key="1">
    <source>
        <dbReference type="ARBA" id="ARBA00023015"/>
    </source>
</evidence>
<name>A0A0E9N4E4_9BACT</name>
<evidence type="ECO:0000256" key="2">
    <source>
        <dbReference type="ARBA" id="ARBA00023163"/>
    </source>
</evidence>
<dbReference type="InterPro" id="IPR009057">
    <property type="entry name" value="Homeodomain-like_sf"/>
</dbReference>
<dbReference type="EMBL" id="BBWV01000003">
    <property type="protein sequence ID" value="GAO44531.1"/>
    <property type="molecule type" value="Genomic_DNA"/>
</dbReference>
<dbReference type="Pfam" id="PF12833">
    <property type="entry name" value="HTH_18"/>
    <property type="match status" value="1"/>
</dbReference>